<dbReference type="EMBL" id="MFZF01000033">
    <property type="protein sequence ID" value="OGK15242.1"/>
    <property type="molecule type" value="Genomic_DNA"/>
</dbReference>
<organism evidence="1 2">
    <name type="scientific">Candidatus Roizmanbacteria bacterium RIFCSPHIGHO2_01_FULL_39_12b</name>
    <dbReference type="NCBI Taxonomy" id="1802030"/>
    <lineage>
        <taxon>Bacteria</taxon>
        <taxon>Candidatus Roizmaniibacteriota</taxon>
    </lineage>
</organism>
<accession>A0A1F7G9F0</accession>
<dbReference type="Proteomes" id="UP000178372">
    <property type="component" value="Unassembled WGS sequence"/>
</dbReference>
<gene>
    <name evidence="1" type="ORF">A2690_00525</name>
</gene>
<evidence type="ECO:0000313" key="1">
    <source>
        <dbReference type="EMBL" id="OGK15242.1"/>
    </source>
</evidence>
<reference evidence="1 2" key="1">
    <citation type="journal article" date="2016" name="Nat. Commun.">
        <title>Thousands of microbial genomes shed light on interconnected biogeochemical processes in an aquifer system.</title>
        <authorList>
            <person name="Anantharaman K."/>
            <person name="Brown C.T."/>
            <person name="Hug L.A."/>
            <person name="Sharon I."/>
            <person name="Castelle C.J."/>
            <person name="Probst A.J."/>
            <person name="Thomas B.C."/>
            <person name="Singh A."/>
            <person name="Wilkins M.J."/>
            <person name="Karaoz U."/>
            <person name="Brodie E.L."/>
            <person name="Williams K.H."/>
            <person name="Hubbard S.S."/>
            <person name="Banfield J.F."/>
        </authorList>
    </citation>
    <scope>NUCLEOTIDE SEQUENCE [LARGE SCALE GENOMIC DNA]</scope>
</reference>
<name>A0A1F7G9F0_9BACT</name>
<comment type="caution">
    <text evidence="1">The sequence shown here is derived from an EMBL/GenBank/DDBJ whole genome shotgun (WGS) entry which is preliminary data.</text>
</comment>
<dbReference type="AlphaFoldDB" id="A0A1F7G9F0"/>
<protein>
    <submittedName>
        <fullName evidence="1">Uncharacterized protein</fullName>
    </submittedName>
</protein>
<evidence type="ECO:0000313" key="2">
    <source>
        <dbReference type="Proteomes" id="UP000178372"/>
    </source>
</evidence>
<proteinExistence type="predicted"/>
<sequence>MTIETAEEYLPSDDGVSHAFDLINARYAQYLGNAIFFQQQLATQNIGVFIDYIHAGLGWLANRALSPFLRQTGTQAWRLLEPGPHPVVTVLNNDLLSTTAQITRLPVIRPPHFVPEGIISTRSLHDDRTYFIIPIQFFLHAQAHPVEAVAHLAGGATQMRDIERISWQDIQTQQKAIAVMREMNMRAVSASTQVLFEAGDSYRPSSQVYDRVHRMGKRMFPNGTRDLPIKMQF</sequence>